<keyword evidence="1" id="KW-0597">Phosphoprotein</keyword>
<dbReference type="PANTHER" id="PTHR44591">
    <property type="entry name" value="STRESS RESPONSE REGULATOR PROTEIN 1"/>
    <property type="match status" value="1"/>
</dbReference>
<sequence length="66" mass="7176">MLVDDSAVARHRVGAILRSLKCEVIEAKDGTEALSTLEKETPDLLILDINMPCVTGLDVLAQIRQS</sequence>
<evidence type="ECO:0000256" key="2">
    <source>
        <dbReference type="ARBA" id="ARBA00023012"/>
    </source>
</evidence>
<reference evidence="4" key="1">
    <citation type="submission" date="2018-05" db="EMBL/GenBank/DDBJ databases">
        <authorList>
            <person name="Lanie J.A."/>
            <person name="Ng W.-L."/>
            <person name="Kazmierczak K.M."/>
            <person name="Andrzejewski T.M."/>
            <person name="Davidsen T.M."/>
            <person name="Wayne K.J."/>
            <person name="Tettelin H."/>
            <person name="Glass J.I."/>
            <person name="Rusch D."/>
            <person name="Podicherti R."/>
            <person name="Tsui H.-C.T."/>
            <person name="Winkler M.E."/>
        </authorList>
    </citation>
    <scope>NUCLEOTIDE SEQUENCE</scope>
</reference>
<feature type="non-terminal residue" evidence="4">
    <location>
        <position position="66"/>
    </location>
</feature>
<evidence type="ECO:0000256" key="1">
    <source>
        <dbReference type="ARBA" id="ARBA00022553"/>
    </source>
</evidence>
<gene>
    <name evidence="4" type="ORF">METZ01_LOCUS386467</name>
</gene>
<dbReference type="SUPFAM" id="SSF52172">
    <property type="entry name" value="CheY-like"/>
    <property type="match status" value="1"/>
</dbReference>
<dbReference type="PROSITE" id="PS50110">
    <property type="entry name" value="RESPONSE_REGULATORY"/>
    <property type="match status" value="1"/>
</dbReference>
<proteinExistence type="predicted"/>
<dbReference type="PANTHER" id="PTHR44591:SF14">
    <property type="entry name" value="PROTEIN PILG"/>
    <property type="match status" value="1"/>
</dbReference>
<name>A0A382UH54_9ZZZZ</name>
<dbReference type="GO" id="GO:0000160">
    <property type="term" value="P:phosphorelay signal transduction system"/>
    <property type="evidence" value="ECO:0007669"/>
    <property type="project" value="UniProtKB-KW"/>
</dbReference>
<dbReference type="InterPro" id="IPR050595">
    <property type="entry name" value="Bact_response_regulator"/>
</dbReference>
<keyword evidence="2" id="KW-0902">Two-component regulatory system</keyword>
<dbReference type="CDD" id="cd00156">
    <property type="entry name" value="REC"/>
    <property type="match status" value="1"/>
</dbReference>
<dbReference type="Gene3D" id="3.40.50.2300">
    <property type="match status" value="1"/>
</dbReference>
<organism evidence="4">
    <name type="scientific">marine metagenome</name>
    <dbReference type="NCBI Taxonomy" id="408172"/>
    <lineage>
        <taxon>unclassified sequences</taxon>
        <taxon>metagenomes</taxon>
        <taxon>ecological metagenomes</taxon>
    </lineage>
</organism>
<evidence type="ECO:0000313" key="4">
    <source>
        <dbReference type="EMBL" id="SVD33613.1"/>
    </source>
</evidence>
<dbReference type="AlphaFoldDB" id="A0A382UH54"/>
<accession>A0A382UH54</accession>
<dbReference type="InterPro" id="IPR011006">
    <property type="entry name" value="CheY-like_superfamily"/>
</dbReference>
<dbReference type="Pfam" id="PF00072">
    <property type="entry name" value="Response_reg"/>
    <property type="match status" value="1"/>
</dbReference>
<dbReference type="InterPro" id="IPR001789">
    <property type="entry name" value="Sig_transdc_resp-reg_receiver"/>
</dbReference>
<protein>
    <recommendedName>
        <fullName evidence="3">Response regulatory domain-containing protein</fullName>
    </recommendedName>
</protein>
<feature type="domain" description="Response regulatory" evidence="3">
    <location>
        <begin position="1"/>
        <end position="66"/>
    </location>
</feature>
<dbReference type="EMBL" id="UINC01144231">
    <property type="protein sequence ID" value="SVD33613.1"/>
    <property type="molecule type" value="Genomic_DNA"/>
</dbReference>
<evidence type="ECO:0000259" key="3">
    <source>
        <dbReference type="PROSITE" id="PS50110"/>
    </source>
</evidence>